<feature type="domain" description="Toprim" evidence="18">
    <location>
        <begin position="8"/>
        <end position="153"/>
    </location>
</feature>
<dbReference type="GO" id="GO:0005739">
    <property type="term" value="C:mitochondrion"/>
    <property type="evidence" value="ECO:0007669"/>
    <property type="project" value="TreeGrafter"/>
</dbReference>
<dbReference type="PANTHER" id="PTHR43690:SF18">
    <property type="entry name" value="INSULIN-DEGRADING ENZYME-RELATED"/>
    <property type="match status" value="1"/>
</dbReference>
<name>A0AAV6MG23_9ROSI</name>
<keyword evidence="14" id="KW-0238">DNA-binding</keyword>
<gene>
    <name evidence="21" type="primary">PXM16</name>
    <name evidence="21" type="ORF">SDJN03_20842</name>
</gene>
<dbReference type="GO" id="GO:0051603">
    <property type="term" value="P:proteolysis involved in protein catabolic process"/>
    <property type="evidence" value="ECO:0007669"/>
    <property type="project" value="TreeGrafter"/>
</dbReference>
<dbReference type="GO" id="GO:0043171">
    <property type="term" value="P:peptide catabolic process"/>
    <property type="evidence" value="ECO:0007669"/>
    <property type="project" value="TreeGrafter"/>
</dbReference>
<accession>A0AAV6MG23</accession>
<dbReference type="PROSITE" id="PS00143">
    <property type="entry name" value="INSULINASE"/>
    <property type="match status" value="1"/>
</dbReference>
<dbReference type="InterPro" id="IPR032632">
    <property type="entry name" value="Peptidase_M16_M"/>
</dbReference>
<dbReference type="FunFam" id="3.30.830.10:FF:000004">
    <property type="entry name" value="Putative insulin-degrading enzyme"/>
    <property type="match status" value="1"/>
</dbReference>
<evidence type="ECO:0000256" key="7">
    <source>
        <dbReference type="ARBA" id="ARBA00022723"/>
    </source>
</evidence>
<dbReference type="GO" id="GO:0008270">
    <property type="term" value="F:zinc ion binding"/>
    <property type="evidence" value="ECO:0007669"/>
    <property type="project" value="UniProtKB-KW"/>
</dbReference>
<proteinExistence type="inferred from homology"/>
<feature type="domain" description="Topo IA-type catalytic" evidence="20">
    <location>
        <begin position="171"/>
        <end position="602"/>
    </location>
</feature>
<feature type="non-terminal residue" evidence="21">
    <location>
        <position position="1"/>
    </location>
</feature>
<dbReference type="InterPro" id="IPR054734">
    <property type="entry name" value="PqqF-like_C_4"/>
</dbReference>
<dbReference type="CDD" id="cd03362">
    <property type="entry name" value="TOPRIM_TopoIA_TopoIII"/>
    <property type="match status" value="1"/>
</dbReference>
<dbReference type="GO" id="GO:0003677">
    <property type="term" value="F:DNA binding"/>
    <property type="evidence" value="ECO:0007669"/>
    <property type="project" value="UniProtKB-KW"/>
</dbReference>
<evidence type="ECO:0000256" key="13">
    <source>
        <dbReference type="ARBA" id="ARBA00023049"/>
    </source>
</evidence>
<dbReference type="FunFam" id="3.30.830.10:FF:000003">
    <property type="entry name" value="Insulin-degrading enzyme"/>
    <property type="match status" value="1"/>
</dbReference>
<dbReference type="Pfam" id="PF16187">
    <property type="entry name" value="Peptidase_M16_M"/>
    <property type="match status" value="1"/>
</dbReference>
<sequence length="1940" mass="220364">MAGGRPITVLNVAEKPSVAKSVATILSRNQGLRVREGRSRYNKIFEFNYAIRGQSCNMLVTSVTGHLMELEFEERYRKWHSCDPVELFNAPVRKLVPEDKMDIKRTLEQEARRCQWLVLWLDCDREGENIAFEVVEVCTTVNRHLNIKRAHFSALIERDIHEAVQNLVQPNKYFADAVDARQEIDLRIGASFTRFQTMLLKDAFNIDSVGDDRNVVLSYGPCQFPTLGFVVERYWEIQSHEPEEFWTINCSHNSGDGISTFSWTRGNLFDYTCAVVLYEMCVEESTATVVNVKRQETLKYPPHPLNTIELEKRASRYFRMSSEHTMKVAEDLYQAGFISYPRTETDCFSQRTDLHGIVQEQQEHQIWGAYAQRLLDPGSGLWRNPSGGGHDDKAHPPIHPTKFSAGERGWSQDHHRLYELVVRHFLACVSQPAVGAVTTVEIDIAGELFSTSGRMILARNYLDVYRFESWGGSTIPTYASGQQFVPTTLTLDSGVTRPPPLLSEADLLSCMDKEGIGTDATMHDHIKKLLDRFYATKDANTRFTPTNLGEALVMGYDDMGYKLWKPHLRALMEHEMKAVSEGIKRKDEVLATCLQQMKSCFLDARFNKQKLFEAMEVFFERSNGSGGDENHAVGEAVQRCRLCQDSDMVLKRNRDGNYMVGCLGFPQCRNVVWLPGSIAEAAVTSNRCNSCTPGPVYLIQFKFRQLEIPPNYNPNHLGCIGGCDDILRQLTEICGTGSRISGIGRGTSSSSVQRGNTAQSVCVFCQQLDHSSNDCPSQVVGSRSARRRQTGESSFSCSNCGTPCVLRTANTTNNRGRKFYKCQSQECNFFAWEDSVDSVNGGNSAARSNIRSSGSAASNTNPGRNTGRGRGRGQGQGQIAATFVSAIEEKGAFLVIPTRGILVNRRFHNGQNRRNIKSRLKSSSPIGQNPFALRLRFLSFQAKFVQRLRIITDQGAEFSIQYSPSLLGIEAMAVGKEQVTHDIVKPRTDKREYRRIVLRNSLEVLLVSDPDTDKSAASMTVNVGSFSDPEGLEGLAHFLEHMLFYASEKYPLEDSYSKYITEHGGSMNAFTASEQTNYYFEVNVDCFEEALDRFAQFFIKPLMSPDATMREIKAVDSENQKNLLSDGWRMHQLQRHISSESHPFHKFSTGNWDTLEVQPKAKGLDTRHELLKFYKNNYSSNVMHLVVYAKENLDKVQSLVENIFQDIPNNNCNRANFPGQPCMSEHLQVLVRAIPIKQGHKLRIVWPITPEIHHYKEGPCRYLGHLIGHEGEGSLYYVLKTLGWATGLSAGESDSTMNFSFFKVGIDLTDVGQEHMQDVVGLLFKYISLLKESGICQWIFDELSAICETKFHYQDKIRPIDYVVNLSLNMQFYPPEDWLVGSSLPSKFNPNLIGMVLDQLSVDNVRIFWESKNFEGKTDKVEQWYGTAYSIEKISGPLIQDWIQSAPDVKLHLPASNVFIPTDLSLKGACEKVEFPILLRKSSYSTIWYKPDTMFFTPKAYVKIDFKCPHADISPEAEVLTEIFTRLLMDYLNEYAYSAQVAGLYYGISPADSGFQVTLIGYNHKLRILLETIVEKIANFSVKPDRFLVIKETVLKEYQNFKFQKPYQQALYYCSLILQDHTWPLMEELAILPHLGAEDLVKFAPTLLSSAYLECYIAGNIERNESETMIEHIEDMFFKGTNPISRPLYPSQHPTNRVVKLERGIGYFYSAEGLNPNDENSALVHYIQVHRDDFLQNVKLQLFALVAKQAAFHQLRTVEQLGYITVLMQRNDSGIRGVQFIIQSTVKGPRNIDLRVESFLEMFEKKLVDMTIEEFKSNVNALVDMKLEKFKNLREESGFYWREIADGTMKFDRRESEVAALKTLTHQDLINFFNEHIKVGAPRKRSLSVRVYGNLHSSEYSADLDQPLQPDTVKIDDIFSFRRSQPLYGSFKGAFGNVKL</sequence>
<evidence type="ECO:0000256" key="15">
    <source>
        <dbReference type="ARBA" id="ARBA00023235"/>
    </source>
</evidence>
<dbReference type="InterPro" id="IPR003601">
    <property type="entry name" value="Topo_IA_2"/>
</dbReference>
<feature type="compositionally biased region" description="Gly residues" evidence="17">
    <location>
        <begin position="866"/>
        <end position="875"/>
    </location>
</feature>
<keyword evidence="13" id="KW-0482">Metalloprotease</keyword>
<keyword evidence="22" id="KW-1185">Reference proteome</keyword>
<keyword evidence="8 16" id="KW-0863">Zinc-finger</keyword>
<keyword evidence="6" id="KW-0645">Protease</keyword>
<dbReference type="GO" id="GO:0006265">
    <property type="term" value="P:DNA topological change"/>
    <property type="evidence" value="ECO:0007669"/>
    <property type="project" value="InterPro"/>
</dbReference>
<evidence type="ECO:0000259" key="19">
    <source>
        <dbReference type="PROSITE" id="PS51999"/>
    </source>
</evidence>
<dbReference type="PROSITE" id="PS51999">
    <property type="entry name" value="ZF_GRF"/>
    <property type="match status" value="1"/>
</dbReference>
<dbReference type="SMART" id="SM00437">
    <property type="entry name" value="TOP1Ac"/>
    <property type="match status" value="1"/>
</dbReference>
<dbReference type="Pfam" id="PF22456">
    <property type="entry name" value="PqqF-like_C_4"/>
    <property type="match status" value="1"/>
</dbReference>
<dbReference type="FunFam" id="3.30.830.10:FF:000028">
    <property type="entry name" value="Insulin-degrading enzyme-like 1 peroxisomal"/>
    <property type="match status" value="1"/>
</dbReference>
<evidence type="ECO:0000256" key="4">
    <source>
        <dbReference type="ARBA" id="ARBA00009446"/>
    </source>
</evidence>
<evidence type="ECO:0000256" key="9">
    <source>
        <dbReference type="ARBA" id="ARBA00022801"/>
    </source>
</evidence>
<dbReference type="SMART" id="SM00493">
    <property type="entry name" value="TOPRIM"/>
    <property type="match status" value="1"/>
</dbReference>
<protein>
    <recommendedName>
        <fullName evidence="5">DNA topoisomerase 3-alpha</fullName>
    </recommendedName>
</protein>
<dbReference type="FunFam" id="3.40.50.140:FF:000003">
    <property type="entry name" value="DNA topoisomerase"/>
    <property type="match status" value="1"/>
</dbReference>
<keyword evidence="11" id="KW-0460">Magnesium</keyword>
<comment type="cofactor">
    <cofactor evidence="1">
        <name>Mg(2+)</name>
        <dbReference type="ChEBI" id="CHEBI:18420"/>
    </cofactor>
</comment>
<evidence type="ECO:0000256" key="8">
    <source>
        <dbReference type="ARBA" id="ARBA00022771"/>
    </source>
</evidence>
<dbReference type="FunFam" id="2.70.20.10:FF:000004">
    <property type="entry name" value="DNA topoisomerase"/>
    <property type="match status" value="1"/>
</dbReference>
<evidence type="ECO:0000256" key="14">
    <source>
        <dbReference type="ARBA" id="ARBA00023125"/>
    </source>
</evidence>
<dbReference type="InterPro" id="IPR007863">
    <property type="entry name" value="Peptidase_M16_C"/>
</dbReference>
<evidence type="ECO:0000256" key="3">
    <source>
        <dbReference type="ARBA" id="ARBA00007261"/>
    </source>
</evidence>
<dbReference type="FunFam" id="1.10.290.10:FF:000003">
    <property type="entry name" value="DNA topoisomerase"/>
    <property type="match status" value="1"/>
</dbReference>
<evidence type="ECO:0000256" key="6">
    <source>
        <dbReference type="ARBA" id="ARBA00022670"/>
    </source>
</evidence>
<dbReference type="InterPro" id="IPR023406">
    <property type="entry name" value="Topo_IA_AS"/>
</dbReference>
<dbReference type="Proteomes" id="UP000685013">
    <property type="component" value="Chromosome 14"/>
</dbReference>
<dbReference type="Pfam" id="PF01751">
    <property type="entry name" value="Toprim"/>
    <property type="match status" value="1"/>
</dbReference>
<evidence type="ECO:0000256" key="5">
    <source>
        <dbReference type="ARBA" id="ARBA00017153"/>
    </source>
</evidence>
<comment type="cofactor">
    <cofactor evidence="2">
        <name>Zn(2+)</name>
        <dbReference type="ChEBI" id="CHEBI:29105"/>
    </cofactor>
</comment>
<dbReference type="PROSITE" id="PS52039">
    <property type="entry name" value="TOPO_IA_2"/>
    <property type="match status" value="1"/>
</dbReference>
<evidence type="ECO:0000259" key="18">
    <source>
        <dbReference type="PROSITE" id="PS50880"/>
    </source>
</evidence>
<dbReference type="GO" id="GO:0004222">
    <property type="term" value="F:metalloendopeptidase activity"/>
    <property type="evidence" value="ECO:0007669"/>
    <property type="project" value="InterPro"/>
</dbReference>
<evidence type="ECO:0000256" key="2">
    <source>
        <dbReference type="ARBA" id="ARBA00001947"/>
    </source>
</evidence>
<dbReference type="Pfam" id="PF06839">
    <property type="entry name" value="Zn_ribbon_GRF"/>
    <property type="match status" value="1"/>
</dbReference>
<dbReference type="Pfam" id="PF00675">
    <property type="entry name" value="Peptidase_M16"/>
    <property type="match status" value="1"/>
</dbReference>
<dbReference type="InterPro" id="IPR003602">
    <property type="entry name" value="Topo_IA_DNA-bd_dom"/>
</dbReference>
<feature type="region of interest" description="Disordered" evidence="17">
    <location>
        <begin position="841"/>
        <end position="875"/>
    </location>
</feature>
<comment type="similarity">
    <text evidence="4">Belongs to the type IA topoisomerase family.</text>
</comment>
<dbReference type="InterPro" id="IPR010666">
    <property type="entry name" value="Znf_GRF"/>
</dbReference>
<dbReference type="PROSITE" id="PS00396">
    <property type="entry name" value="TOPO_IA_1"/>
    <property type="match status" value="1"/>
</dbReference>
<comment type="caution">
    <text evidence="21">The sequence shown here is derived from an EMBL/GenBank/DDBJ whole genome shotgun (WGS) entry which is preliminary data.</text>
</comment>
<evidence type="ECO:0000256" key="16">
    <source>
        <dbReference type="PROSITE-ProRule" id="PRU01343"/>
    </source>
</evidence>
<evidence type="ECO:0000256" key="11">
    <source>
        <dbReference type="ARBA" id="ARBA00022842"/>
    </source>
</evidence>
<dbReference type="InterPro" id="IPR011765">
    <property type="entry name" value="Pept_M16_N"/>
</dbReference>
<dbReference type="CDD" id="cd00186">
    <property type="entry name" value="TOP1Ac"/>
    <property type="match status" value="1"/>
</dbReference>
<dbReference type="InterPro" id="IPR001431">
    <property type="entry name" value="Pept_M16_Zn_BS"/>
</dbReference>
<dbReference type="GO" id="GO:0003917">
    <property type="term" value="F:DNA topoisomerase type I (single strand cut, ATP-independent) activity"/>
    <property type="evidence" value="ECO:0007669"/>
    <property type="project" value="InterPro"/>
</dbReference>
<feature type="domain" description="GRF-type" evidence="19">
    <location>
        <begin position="797"/>
        <end position="836"/>
    </location>
</feature>
<dbReference type="Pfam" id="PF05193">
    <property type="entry name" value="Peptidase_M16_C"/>
    <property type="match status" value="1"/>
</dbReference>
<dbReference type="Pfam" id="PF01131">
    <property type="entry name" value="Topoisom_bac"/>
    <property type="match status" value="1"/>
</dbReference>
<evidence type="ECO:0000256" key="12">
    <source>
        <dbReference type="ARBA" id="ARBA00023029"/>
    </source>
</evidence>
<dbReference type="FunFam" id="3.30.830.10:FF:000005">
    <property type="entry name" value="nardilysin isoform X1"/>
    <property type="match status" value="1"/>
</dbReference>
<dbReference type="InterPro" id="IPR050626">
    <property type="entry name" value="Peptidase_M16"/>
</dbReference>
<organism evidence="21 22">
    <name type="scientific">Cucurbita argyrosperma subsp. sororia</name>
    <dbReference type="NCBI Taxonomy" id="37648"/>
    <lineage>
        <taxon>Eukaryota</taxon>
        <taxon>Viridiplantae</taxon>
        <taxon>Streptophyta</taxon>
        <taxon>Embryophyta</taxon>
        <taxon>Tracheophyta</taxon>
        <taxon>Spermatophyta</taxon>
        <taxon>Magnoliopsida</taxon>
        <taxon>eudicotyledons</taxon>
        <taxon>Gunneridae</taxon>
        <taxon>Pentapetalae</taxon>
        <taxon>rosids</taxon>
        <taxon>fabids</taxon>
        <taxon>Cucurbitales</taxon>
        <taxon>Cucurbitaceae</taxon>
        <taxon>Cucurbiteae</taxon>
        <taxon>Cucurbita</taxon>
    </lineage>
</organism>
<comment type="similarity">
    <text evidence="3">Belongs to the peptidase M16 family.</text>
</comment>
<dbReference type="PROSITE" id="PS50880">
    <property type="entry name" value="TOPRIM"/>
    <property type="match status" value="1"/>
</dbReference>
<keyword evidence="10" id="KW-0862">Zinc</keyword>
<dbReference type="PANTHER" id="PTHR43690">
    <property type="entry name" value="NARDILYSIN"/>
    <property type="match status" value="1"/>
</dbReference>
<dbReference type="InterPro" id="IPR013497">
    <property type="entry name" value="Topo_IA_cen"/>
</dbReference>
<evidence type="ECO:0000256" key="1">
    <source>
        <dbReference type="ARBA" id="ARBA00001946"/>
    </source>
</evidence>
<evidence type="ECO:0000313" key="21">
    <source>
        <dbReference type="EMBL" id="KAG6580840.1"/>
    </source>
</evidence>
<dbReference type="InterPro" id="IPR006171">
    <property type="entry name" value="TOPRIM_dom"/>
</dbReference>
<keyword evidence="9" id="KW-0378">Hydrolase</keyword>
<feature type="compositionally biased region" description="Polar residues" evidence="17">
    <location>
        <begin position="841"/>
        <end position="864"/>
    </location>
</feature>
<dbReference type="GO" id="GO:0005829">
    <property type="term" value="C:cytosol"/>
    <property type="evidence" value="ECO:0007669"/>
    <property type="project" value="TreeGrafter"/>
</dbReference>
<dbReference type="EMBL" id="JAGKQH010000014">
    <property type="protein sequence ID" value="KAG6580840.1"/>
    <property type="molecule type" value="Genomic_DNA"/>
</dbReference>
<evidence type="ECO:0000313" key="22">
    <source>
        <dbReference type="Proteomes" id="UP000685013"/>
    </source>
</evidence>
<dbReference type="InterPro" id="IPR034144">
    <property type="entry name" value="TOPRIM_TopoIII"/>
</dbReference>
<evidence type="ECO:0000256" key="10">
    <source>
        <dbReference type="ARBA" id="ARBA00022833"/>
    </source>
</evidence>
<keyword evidence="12" id="KW-0799">Topoisomerase</keyword>
<evidence type="ECO:0000256" key="17">
    <source>
        <dbReference type="SAM" id="MobiDB-lite"/>
    </source>
</evidence>
<keyword evidence="7" id="KW-0479">Metal-binding</keyword>
<reference evidence="21 22" key="1">
    <citation type="journal article" date="2021" name="Hortic Res">
        <title>The domestication of Cucurbita argyrosperma as revealed by the genome of its wild relative.</title>
        <authorList>
            <person name="Barrera-Redondo J."/>
            <person name="Sanchez-de la Vega G."/>
            <person name="Aguirre-Liguori J.A."/>
            <person name="Castellanos-Morales G."/>
            <person name="Gutierrez-Guerrero Y.T."/>
            <person name="Aguirre-Dugua X."/>
            <person name="Aguirre-Planter E."/>
            <person name="Tenaillon M.I."/>
            <person name="Lira-Saade R."/>
            <person name="Eguiarte L.E."/>
        </authorList>
    </citation>
    <scope>NUCLEOTIDE SEQUENCE [LARGE SCALE GENOMIC DNA]</scope>
    <source>
        <strain evidence="21">JBR-2021</strain>
    </source>
</reference>
<evidence type="ECO:0000259" key="20">
    <source>
        <dbReference type="PROSITE" id="PS52039"/>
    </source>
</evidence>
<dbReference type="SMART" id="SM00436">
    <property type="entry name" value="TOP1Bc"/>
    <property type="match status" value="1"/>
</dbReference>
<keyword evidence="15" id="KW-0413">Isomerase</keyword>